<dbReference type="Pfam" id="PF13469">
    <property type="entry name" value="Sulfotransfer_3"/>
    <property type="match status" value="1"/>
</dbReference>
<dbReference type="RefSeq" id="WP_157947485.1">
    <property type="nucleotide sequence ID" value="NZ_NIGF01000001.1"/>
</dbReference>
<dbReference type="OrthoDB" id="7210452at2"/>
<organism evidence="1 2">
    <name type="scientific">Abditibacterium utsteinense</name>
    <dbReference type="NCBI Taxonomy" id="1960156"/>
    <lineage>
        <taxon>Bacteria</taxon>
        <taxon>Pseudomonadati</taxon>
        <taxon>Abditibacteriota</taxon>
        <taxon>Abditibacteriia</taxon>
        <taxon>Abditibacteriales</taxon>
        <taxon>Abditibacteriaceae</taxon>
        <taxon>Abditibacterium</taxon>
    </lineage>
</organism>
<keyword evidence="2" id="KW-1185">Reference proteome</keyword>
<keyword evidence="1" id="KW-0808">Transferase</keyword>
<name>A0A2S8SXN0_9BACT</name>
<comment type="caution">
    <text evidence="1">The sequence shown here is derived from an EMBL/GenBank/DDBJ whole genome shotgun (WGS) entry which is preliminary data.</text>
</comment>
<gene>
    <name evidence="1" type="ORF">B1R32_101299</name>
</gene>
<sequence>MRDPVIVMGMMRSGTTLLAEMIHKGGTPMFEVADQVNPAYDGGIKYERPSTHEINLALLGQTQNIAGINVVGLKLHPLPPGALQDLSKEVGDQAWGFKDPRTTVTYPIWCEAFPRGPRLYTYRGHQEVMRFYFRSRQEMRLRLQQARRALKAWVHFNEQILCHIASDQSAGRPVALVRYEALMENKELIGAIEKAVNVPLFDARNFDLHRNKLPSNQEKAIFRGLSLGYQKRIAALYRELDALALK</sequence>
<dbReference type="AlphaFoldDB" id="A0A2S8SXN0"/>
<dbReference type="Gene3D" id="3.40.50.300">
    <property type="entry name" value="P-loop containing nucleotide triphosphate hydrolases"/>
    <property type="match status" value="1"/>
</dbReference>
<accession>A0A2S8SXN0</accession>
<proteinExistence type="predicted"/>
<reference evidence="1 2" key="1">
    <citation type="journal article" date="2018" name="Syst. Appl. Microbiol.">
        <title>Abditibacterium utsteinense sp. nov., the first cultivated member of candidate phylum FBP, isolated from ice-free Antarctic soil samples.</title>
        <authorList>
            <person name="Tahon G."/>
            <person name="Tytgat B."/>
            <person name="Lebbe L."/>
            <person name="Carlier A."/>
            <person name="Willems A."/>
        </authorList>
    </citation>
    <scope>NUCLEOTIDE SEQUENCE [LARGE SCALE GENOMIC DNA]</scope>
    <source>
        <strain evidence="1 2">LMG 29911</strain>
    </source>
</reference>
<dbReference type="EMBL" id="NIGF01000001">
    <property type="protein sequence ID" value="PQV65557.1"/>
    <property type="molecule type" value="Genomic_DNA"/>
</dbReference>
<dbReference type="GO" id="GO:0016740">
    <property type="term" value="F:transferase activity"/>
    <property type="evidence" value="ECO:0007669"/>
    <property type="project" value="UniProtKB-KW"/>
</dbReference>
<protein>
    <submittedName>
        <fullName evidence="1">Sulfotransferase family protein</fullName>
    </submittedName>
</protein>
<dbReference type="InParanoid" id="A0A2S8SXN0"/>
<evidence type="ECO:0000313" key="2">
    <source>
        <dbReference type="Proteomes" id="UP000237684"/>
    </source>
</evidence>
<dbReference type="InterPro" id="IPR027417">
    <property type="entry name" value="P-loop_NTPase"/>
</dbReference>
<dbReference type="SUPFAM" id="SSF52540">
    <property type="entry name" value="P-loop containing nucleoside triphosphate hydrolases"/>
    <property type="match status" value="1"/>
</dbReference>
<evidence type="ECO:0000313" key="1">
    <source>
        <dbReference type="EMBL" id="PQV65557.1"/>
    </source>
</evidence>
<dbReference type="Proteomes" id="UP000237684">
    <property type="component" value="Unassembled WGS sequence"/>
</dbReference>